<organism evidence="2 3">
    <name type="scientific">Mya arenaria</name>
    <name type="common">Soft-shell clam</name>
    <dbReference type="NCBI Taxonomy" id="6604"/>
    <lineage>
        <taxon>Eukaryota</taxon>
        <taxon>Metazoa</taxon>
        <taxon>Spiralia</taxon>
        <taxon>Lophotrochozoa</taxon>
        <taxon>Mollusca</taxon>
        <taxon>Bivalvia</taxon>
        <taxon>Autobranchia</taxon>
        <taxon>Heteroconchia</taxon>
        <taxon>Euheterodonta</taxon>
        <taxon>Imparidentia</taxon>
        <taxon>Neoheterodontei</taxon>
        <taxon>Myida</taxon>
        <taxon>Myoidea</taxon>
        <taxon>Myidae</taxon>
        <taxon>Mya</taxon>
    </lineage>
</organism>
<accession>A0ABY7EAS0</accession>
<dbReference type="EMBL" id="CP111016">
    <property type="protein sequence ID" value="WAR05509.1"/>
    <property type="molecule type" value="Genomic_DNA"/>
</dbReference>
<gene>
    <name evidence="2" type="ORF">MAR_020878</name>
</gene>
<reference evidence="2" key="1">
    <citation type="submission" date="2022-11" db="EMBL/GenBank/DDBJ databases">
        <title>Centuries of genome instability and evolution in soft-shell clam transmissible cancer (bioRxiv).</title>
        <authorList>
            <person name="Hart S.F.M."/>
            <person name="Yonemitsu M.A."/>
            <person name="Giersch R.M."/>
            <person name="Beal B.F."/>
            <person name="Arriagada G."/>
            <person name="Davis B.W."/>
            <person name="Ostrander E.A."/>
            <person name="Goff S.P."/>
            <person name="Metzger M.J."/>
        </authorList>
    </citation>
    <scope>NUCLEOTIDE SEQUENCE</scope>
    <source>
        <strain evidence="2">MELC-2E11</strain>
        <tissue evidence="2">Siphon/mantle</tissue>
    </source>
</reference>
<evidence type="ECO:0000256" key="1">
    <source>
        <dbReference type="SAM" id="MobiDB-lite"/>
    </source>
</evidence>
<evidence type="ECO:0000313" key="3">
    <source>
        <dbReference type="Proteomes" id="UP001164746"/>
    </source>
</evidence>
<proteinExistence type="predicted"/>
<protein>
    <submittedName>
        <fullName evidence="2">Uncharacterized protein</fullName>
    </submittedName>
</protein>
<keyword evidence="3" id="KW-1185">Reference proteome</keyword>
<sequence length="84" mass="9770">MDMIIVAALVYYTSIRPGTKTGDPVVTDNRALKYDPNGMIMYKQCDEYNHLRRKAKRQDVSTEVQPLHKGPLPIKRSQYQQPQY</sequence>
<dbReference type="Proteomes" id="UP001164746">
    <property type="component" value="Chromosome 5"/>
</dbReference>
<name>A0ABY7EAS0_MYAAR</name>
<evidence type="ECO:0000313" key="2">
    <source>
        <dbReference type="EMBL" id="WAR05509.1"/>
    </source>
</evidence>
<feature type="region of interest" description="Disordered" evidence="1">
    <location>
        <begin position="56"/>
        <end position="84"/>
    </location>
</feature>